<dbReference type="GO" id="GO:0009396">
    <property type="term" value="P:folic acid-containing compound biosynthetic process"/>
    <property type="evidence" value="ECO:0007669"/>
    <property type="project" value="TreeGrafter"/>
</dbReference>
<dbReference type="InterPro" id="IPR002698">
    <property type="entry name" value="FTHF_cligase"/>
</dbReference>
<reference evidence="7" key="1">
    <citation type="journal article" date="2021" name="Microb. Physiol.">
        <title>Proteogenomic Insights into the Physiology of Marine, Sulfate-Reducing, Filamentous Desulfonema limicola and Desulfonema magnum.</title>
        <authorList>
            <person name="Schnaars V."/>
            <person name="Wohlbrand L."/>
            <person name="Scheve S."/>
            <person name="Hinrichs C."/>
            <person name="Reinhardt R."/>
            <person name="Rabus R."/>
        </authorList>
    </citation>
    <scope>NUCLEOTIDE SEQUENCE</scope>
    <source>
        <strain evidence="7">4be13</strain>
    </source>
</reference>
<dbReference type="InterPro" id="IPR037171">
    <property type="entry name" value="NagB/RpiA_transferase-like"/>
</dbReference>
<evidence type="ECO:0000256" key="2">
    <source>
        <dbReference type="ARBA" id="ARBA00022741"/>
    </source>
</evidence>
<keyword evidence="8" id="KW-1185">Reference proteome</keyword>
<dbReference type="NCBIfam" id="TIGR02727">
    <property type="entry name" value="MTHFS_bact"/>
    <property type="match status" value="1"/>
</dbReference>
<gene>
    <name evidence="7" type="ORF">dnm_061270</name>
</gene>
<evidence type="ECO:0000313" key="7">
    <source>
        <dbReference type="EMBL" id="QTA90066.1"/>
    </source>
</evidence>
<accession>A0A975BR12</accession>
<dbReference type="PANTHER" id="PTHR23407:SF1">
    <property type="entry name" value="5-FORMYLTETRAHYDROFOLATE CYCLO-LIGASE"/>
    <property type="match status" value="1"/>
</dbReference>
<dbReference type="GO" id="GO:0035999">
    <property type="term" value="P:tetrahydrofolate interconversion"/>
    <property type="evidence" value="ECO:0007669"/>
    <property type="project" value="TreeGrafter"/>
</dbReference>
<evidence type="ECO:0000256" key="3">
    <source>
        <dbReference type="ARBA" id="ARBA00022840"/>
    </source>
</evidence>
<dbReference type="PANTHER" id="PTHR23407">
    <property type="entry name" value="ATPASE INHIBITOR/5-FORMYLTETRAHYDROFOLATE CYCLO-LIGASE"/>
    <property type="match status" value="1"/>
</dbReference>
<dbReference type="Pfam" id="PF01812">
    <property type="entry name" value="5-FTHF_cyc-lig"/>
    <property type="match status" value="1"/>
</dbReference>
<feature type="binding site" evidence="4">
    <location>
        <position position="59"/>
    </location>
    <ligand>
        <name>substrate</name>
    </ligand>
</feature>
<dbReference type="InterPro" id="IPR024185">
    <property type="entry name" value="FTHF_cligase-like_sf"/>
</dbReference>
<dbReference type="EMBL" id="CP061800">
    <property type="protein sequence ID" value="QTA90066.1"/>
    <property type="molecule type" value="Genomic_DNA"/>
</dbReference>
<dbReference type="GO" id="GO:0046872">
    <property type="term" value="F:metal ion binding"/>
    <property type="evidence" value="ECO:0007669"/>
    <property type="project" value="UniProtKB-KW"/>
</dbReference>
<dbReference type="SUPFAM" id="SSF100950">
    <property type="entry name" value="NagB/RpiA/CoA transferase-like"/>
    <property type="match status" value="1"/>
</dbReference>
<evidence type="ECO:0000256" key="4">
    <source>
        <dbReference type="PIRSR" id="PIRSR006806-1"/>
    </source>
</evidence>
<dbReference type="GO" id="GO:0030272">
    <property type="term" value="F:5-formyltetrahydrofolate cyclo-ligase activity"/>
    <property type="evidence" value="ECO:0007669"/>
    <property type="project" value="UniProtKB-EC"/>
</dbReference>
<keyword evidence="3 4" id="KW-0067">ATP-binding</keyword>
<evidence type="ECO:0000256" key="5">
    <source>
        <dbReference type="RuleBase" id="RU361279"/>
    </source>
</evidence>
<dbReference type="AlphaFoldDB" id="A0A975BR12"/>
<dbReference type="EC" id="6.3.3.2" evidence="5"/>
<feature type="binding site" evidence="4">
    <location>
        <position position="54"/>
    </location>
    <ligand>
        <name>substrate</name>
    </ligand>
</feature>
<sequence>MEEIKERKRELRDNITKMLNELSDSERSAKIRRLEDRLFDFANFLESKIPLLYVNFGAEVNTRGILKRCLAYNKIVVLPAFNSTEKYKIKLMKVDNLGEDMKLGSKGILEPDESRCKKVPIERVDIAIIPGVAFDEKGSRLGSGDGYYDKLIPKLSATTRKVGLAFESQIVQQVPMQSHDRHVDIIITDKRIIYKI</sequence>
<feature type="coiled-coil region" evidence="6">
    <location>
        <begin position="1"/>
        <end position="28"/>
    </location>
</feature>
<dbReference type="GO" id="GO:0005524">
    <property type="term" value="F:ATP binding"/>
    <property type="evidence" value="ECO:0007669"/>
    <property type="project" value="UniProtKB-KW"/>
</dbReference>
<name>A0A975BR12_9BACT</name>
<evidence type="ECO:0000313" key="8">
    <source>
        <dbReference type="Proteomes" id="UP000663722"/>
    </source>
</evidence>
<proteinExistence type="inferred from homology"/>
<comment type="catalytic activity">
    <reaction evidence="5">
        <text>(6S)-5-formyl-5,6,7,8-tetrahydrofolate + ATP = (6R)-5,10-methenyltetrahydrofolate + ADP + phosphate</text>
        <dbReference type="Rhea" id="RHEA:10488"/>
        <dbReference type="ChEBI" id="CHEBI:30616"/>
        <dbReference type="ChEBI" id="CHEBI:43474"/>
        <dbReference type="ChEBI" id="CHEBI:57455"/>
        <dbReference type="ChEBI" id="CHEBI:57457"/>
        <dbReference type="ChEBI" id="CHEBI:456216"/>
        <dbReference type="EC" id="6.3.3.2"/>
    </reaction>
</comment>
<organism evidence="7 8">
    <name type="scientific">Desulfonema magnum</name>
    <dbReference type="NCBI Taxonomy" id="45655"/>
    <lineage>
        <taxon>Bacteria</taxon>
        <taxon>Pseudomonadati</taxon>
        <taxon>Thermodesulfobacteriota</taxon>
        <taxon>Desulfobacteria</taxon>
        <taxon>Desulfobacterales</taxon>
        <taxon>Desulfococcaceae</taxon>
        <taxon>Desulfonema</taxon>
    </lineage>
</organism>
<keyword evidence="5" id="KW-0460">Magnesium</keyword>
<keyword evidence="5" id="KW-0479">Metal-binding</keyword>
<keyword evidence="2 4" id="KW-0547">Nucleotide-binding</keyword>
<dbReference type="Proteomes" id="UP000663722">
    <property type="component" value="Chromosome"/>
</dbReference>
<comment type="similarity">
    <text evidence="1 5">Belongs to the 5-formyltetrahydrofolate cyclo-ligase family.</text>
</comment>
<dbReference type="Gene3D" id="3.40.50.10420">
    <property type="entry name" value="NagB/RpiA/CoA transferase-like"/>
    <property type="match status" value="1"/>
</dbReference>
<evidence type="ECO:0000256" key="6">
    <source>
        <dbReference type="SAM" id="Coils"/>
    </source>
</evidence>
<dbReference type="RefSeq" id="WP_207678439.1">
    <property type="nucleotide sequence ID" value="NZ_CP061800.1"/>
</dbReference>
<evidence type="ECO:0000256" key="1">
    <source>
        <dbReference type="ARBA" id="ARBA00010638"/>
    </source>
</evidence>
<feature type="binding site" evidence="4">
    <location>
        <begin position="8"/>
        <end position="12"/>
    </location>
    <ligand>
        <name>ATP</name>
        <dbReference type="ChEBI" id="CHEBI:30616"/>
    </ligand>
</feature>
<feature type="binding site" evidence="4">
    <location>
        <begin position="140"/>
        <end position="148"/>
    </location>
    <ligand>
        <name>ATP</name>
        <dbReference type="ChEBI" id="CHEBI:30616"/>
    </ligand>
</feature>
<protein>
    <recommendedName>
        <fullName evidence="5">5-formyltetrahydrofolate cyclo-ligase</fullName>
        <ecNumber evidence="5">6.3.3.2</ecNumber>
    </recommendedName>
</protein>
<keyword evidence="6" id="KW-0175">Coiled coil</keyword>
<dbReference type="KEGG" id="dmm:dnm_061270"/>
<comment type="cofactor">
    <cofactor evidence="5">
        <name>Mg(2+)</name>
        <dbReference type="ChEBI" id="CHEBI:18420"/>
    </cofactor>
</comment>
<dbReference type="PIRSF" id="PIRSF006806">
    <property type="entry name" value="FTHF_cligase"/>
    <property type="match status" value="1"/>
</dbReference>